<dbReference type="Proteomes" id="UP000183832">
    <property type="component" value="Unassembled WGS sequence"/>
</dbReference>
<dbReference type="EMBL" id="CVRI01000004">
    <property type="protein sequence ID" value="CRK87281.1"/>
    <property type="molecule type" value="Genomic_DNA"/>
</dbReference>
<keyword evidence="2" id="KW-1185">Reference proteome</keyword>
<organism evidence="1 2">
    <name type="scientific">Clunio marinus</name>
    <dbReference type="NCBI Taxonomy" id="568069"/>
    <lineage>
        <taxon>Eukaryota</taxon>
        <taxon>Metazoa</taxon>
        <taxon>Ecdysozoa</taxon>
        <taxon>Arthropoda</taxon>
        <taxon>Hexapoda</taxon>
        <taxon>Insecta</taxon>
        <taxon>Pterygota</taxon>
        <taxon>Neoptera</taxon>
        <taxon>Endopterygota</taxon>
        <taxon>Diptera</taxon>
        <taxon>Nematocera</taxon>
        <taxon>Chironomoidea</taxon>
        <taxon>Chironomidae</taxon>
        <taxon>Clunio</taxon>
    </lineage>
</organism>
<sequence>MLVAFDKFQILRGLPFRTSRRLVLESRISHVLVTSNEENKNETIFGSASRKEAVKKDCELGINESDETHKNDAVFRAFQKLIFLRMH</sequence>
<reference evidence="1 2" key="1">
    <citation type="submission" date="2015-04" db="EMBL/GenBank/DDBJ databases">
        <authorList>
            <person name="Syromyatnikov M.Y."/>
            <person name="Popov V.N."/>
        </authorList>
    </citation>
    <scope>NUCLEOTIDE SEQUENCE [LARGE SCALE GENOMIC DNA]</scope>
</reference>
<protein>
    <submittedName>
        <fullName evidence="1">CLUMA_CG001083, isoform A</fullName>
    </submittedName>
</protein>
<proteinExistence type="predicted"/>
<evidence type="ECO:0000313" key="1">
    <source>
        <dbReference type="EMBL" id="CRK87281.1"/>
    </source>
</evidence>
<dbReference type="AlphaFoldDB" id="A0A1J1HM31"/>
<name>A0A1J1HM31_9DIPT</name>
<evidence type="ECO:0000313" key="2">
    <source>
        <dbReference type="Proteomes" id="UP000183832"/>
    </source>
</evidence>
<gene>
    <name evidence="1" type="ORF">CLUMA_CG001083</name>
</gene>
<accession>A0A1J1HM31</accession>